<dbReference type="InterPro" id="IPR050224">
    <property type="entry name" value="TALE_homeobox"/>
</dbReference>
<keyword evidence="6 8" id="KW-0539">Nucleus</keyword>
<evidence type="ECO:0000256" key="5">
    <source>
        <dbReference type="ARBA" id="ARBA00023163"/>
    </source>
</evidence>
<reference evidence="11" key="1">
    <citation type="submission" date="2021-06" db="EMBL/GenBank/DDBJ databases">
        <authorList>
            <person name="Kallberg Y."/>
            <person name="Tangrot J."/>
            <person name="Rosling A."/>
        </authorList>
    </citation>
    <scope>NUCLEOTIDE SEQUENCE</scope>
    <source>
        <strain evidence="11">AZ414A</strain>
    </source>
</reference>
<dbReference type="PANTHER" id="PTHR11850">
    <property type="entry name" value="HOMEOBOX PROTEIN TRANSCRIPTION FACTORS"/>
    <property type="match status" value="1"/>
</dbReference>
<comment type="similarity">
    <text evidence="7">Belongs to the TALE/TGIF homeobox family.</text>
</comment>
<dbReference type="GO" id="GO:0003677">
    <property type="term" value="F:DNA binding"/>
    <property type="evidence" value="ECO:0007669"/>
    <property type="project" value="UniProtKB-UniRule"/>
</dbReference>
<evidence type="ECO:0000256" key="2">
    <source>
        <dbReference type="ARBA" id="ARBA00023015"/>
    </source>
</evidence>
<keyword evidence="3 8" id="KW-0238">DNA-binding</keyword>
<dbReference type="Proteomes" id="UP000789706">
    <property type="component" value="Unassembled WGS sequence"/>
</dbReference>
<feature type="compositionally biased region" description="Basic residues" evidence="9">
    <location>
        <begin position="166"/>
        <end position="181"/>
    </location>
</feature>
<keyword evidence="5" id="KW-0804">Transcription</keyword>
<evidence type="ECO:0000256" key="3">
    <source>
        <dbReference type="ARBA" id="ARBA00023125"/>
    </source>
</evidence>
<proteinExistence type="inferred from homology"/>
<protein>
    <submittedName>
        <fullName evidence="11">11093_t:CDS:1</fullName>
    </submittedName>
</protein>
<evidence type="ECO:0000256" key="7">
    <source>
        <dbReference type="ARBA" id="ARBA00038021"/>
    </source>
</evidence>
<keyword evidence="12" id="KW-1185">Reference proteome</keyword>
<evidence type="ECO:0000256" key="1">
    <source>
        <dbReference type="ARBA" id="ARBA00004123"/>
    </source>
</evidence>
<feature type="region of interest" description="Disordered" evidence="9">
    <location>
        <begin position="156"/>
        <end position="181"/>
    </location>
</feature>
<evidence type="ECO:0000313" key="12">
    <source>
        <dbReference type="Proteomes" id="UP000789706"/>
    </source>
</evidence>
<accession>A0A9N8VLP6</accession>
<evidence type="ECO:0000313" key="11">
    <source>
        <dbReference type="EMBL" id="CAG8459070.1"/>
    </source>
</evidence>
<comment type="caution">
    <text evidence="11">The sequence shown here is derived from an EMBL/GenBank/DDBJ whole genome shotgun (WGS) entry which is preliminary data.</text>
</comment>
<dbReference type="InterPro" id="IPR008422">
    <property type="entry name" value="KN_HD"/>
</dbReference>
<dbReference type="CDD" id="cd00086">
    <property type="entry name" value="homeodomain"/>
    <property type="match status" value="1"/>
</dbReference>
<dbReference type="EMBL" id="CAJVPK010000144">
    <property type="protein sequence ID" value="CAG8459070.1"/>
    <property type="molecule type" value="Genomic_DNA"/>
</dbReference>
<evidence type="ECO:0000256" key="4">
    <source>
        <dbReference type="ARBA" id="ARBA00023155"/>
    </source>
</evidence>
<comment type="subcellular location">
    <subcellularLocation>
        <location evidence="1 8">Nucleus</location>
    </subcellularLocation>
</comment>
<keyword evidence="4 8" id="KW-0371">Homeobox</keyword>
<gene>
    <name evidence="11" type="ORF">DEBURN_LOCUS2578</name>
</gene>
<evidence type="ECO:0000256" key="8">
    <source>
        <dbReference type="PROSITE-ProRule" id="PRU00108"/>
    </source>
</evidence>
<feature type="domain" description="Homeobox" evidence="10">
    <location>
        <begin position="76"/>
        <end position="135"/>
    </location>
</feature>
<dbReference type="GO" id="GO:0005634">
    <property type="term" value="C:nucleus"/>
    <property type="evidence" value="ECO:0007669"/>
    <property type="project" value="UniProtKB-SubCell"/>
</dbReference>
<dbReference type="Pfam" id="PF05920">
    <property type="entry name" value="Homeobox_KN"/>
    <property type="match status" value="1"/>
</dbReference>
<keyword evidence="2" id="KW-0805">Transcription regulation</keyword>
<sequence length="181" mass="21346">MEPNLNCAGVRTFTPFIIFHEFHEQNNDENLIEIQTTKKRIDEMLAYNSLYWQSIREDQSLNKAIYSQESSPLISTKPKRRRGNLPKTTTALLKSWLIQHKKHPYPTEDEKISLARDTKLSLQQISNWFINARRRHLPGLLKINNHDLDIFSYEGTDGGDHESSARKGRKHFQRKAYLRRK</sequence>
<dbReference type="SUPFAM" id="SSF46689">
    <property type="entry name" value="Homeodomain-like"/>
    <property type="match status" value="1"/>
</dbReference>
<dbReference type="OrthoDB" id="10056939at2759"/>
<dbReference type="Gene3D" id="1.10.10.60">
    <property type="entry name" value="Homeodomain-like"/>
    <property type="match status" value="1"/>
</dbReference>
<evidence type="ECO:0000256" key="6">
    <source>
        <dbReference type="ARBA" id="ARBA00023242"/>
    </source>
</evidence>
<dbReference type="SMART" id="SM00389">
    <property type="entry name" value="HOX"/>
    <property type="match status" value="1"/>
</dbReference>
<evidence type="ECO:0000259" key="10">
    <source>
        <dbReference type="PROSITE" id="PS50071"/>
    </source>
</evidence>
<feature type="DNA-binding region" description="Homeobox" evidence="8">
    <location>
        <begin position="78"/>
        <end position="136"/>
    </location>
</feature>
<dbReference type="AlphaFoldDB" id="A0A9N8VLP6"/>
<evidence type="ECO:0000256" key="9">
    <source>
        <dbReference type="SAM" id="MobiDB-lite"/>
    </source>
</evidence>
<dbReference type="InterPro" id="IPR009057">
    <property type="entry name" value="Homeodomain-like_sf"/>
</dbReference>
<name>A0A9N8VLP6_9GLOM</name>
<dbReference type="InterPro" id="IPR001356">
    <property type="entry name" value="HD"/>
</dbReference>
<dbReference type="GO" id="GO:0006355">
    <property type="term" value="P:regulation of DNA-templated transcription"/>
    <property type="evidence" value="ECO:0007669"/>
    <property type="project" value="InterPro"/>
</dbReference>
<organism evidence="11 12">
    <name type="scientific">Diversispora eburnea</name>
    <dbReference type="NCBI Taxonomy" id="1213867"/>
    <lineage>
        <taxon>Eukaryota</taxon>
        <taxon>Fungi</taxon>
        <taxon>Fungi incertae sedis</taxon>
        <taxon>Mucoromycota</taxon>
        <taxon>Glomeromycotina</taxon>
        <taxon>Glomeromycetes</taxon>
        <taxon>Diversisporales</taxon>
        <taxon>Diversisporaceae</taxon>
        <taxon>Diversispora</taxon>
    </lineage>
</organism>
<dbReference type="FunFam" id="1.10.10.60:FF:000059">
    <property type="entry name" value="TGFB-induced factor homeobox 1"/>
    <property type="match status" value="1"/>
</dbReference>
<dbReference type="PROSITE" id="PS50071">
    <property type="entry name" value="HOMEOBOX_2"/>
    <property type="match status" value="1"/>
</dbReference>